<name>A0ABS7U0T5_9BACT</name>
<sequence>MFEGTDGPGQRYGCAGAVQGELRFVVCDFNDEDEIDCEPSVESNQVILIDSEETEGADGIIPFNSDDPTEGPRVETCCEVGIEADPEGEEKGDAACLVDCAHAACSDALARFEALILDPPDDKCSEGTPPPSQIEINVCEDNIAQSVKYWRDKLLENFDLCVQIVADSGSGVTLNLGSAGCVQDLGVLKGGCFADAVLDLKCTSAEIDFETNTDNCTEAKNQPPTKERQSCVVEDSEIEITDGAAFVAPQASGTITTTDYACFDPLCVFMIDTLSLQVEDVVYGSSDLEDIEINLITPAAGMSDGSSVEFPPGSIWVRVTGNMVDVTGSVPFEVTAGNSITAFGRRDPDLIVVDDVVFETDTYVFTASVAESECEPL</sequence>
<comment type="caution">
    <text evidence="1">The sequence shown here is derived from an EMBL/GenBank/DDBJ whole genome shotgun (WGS) entry which is preliminary data.</text>
</comment>
<dbReference type="Proteomes" id="UP001139031">
    <property type="component" value="Unassembled WGS sequence"/>
</dbReference>
<gene>
    <name evidence="1" type="ORF">K7C98_33290</name>
</gene>
<evidence type="ECO:0000313" key="2">
    <source>
        <dbReference type="Proteomes" id="UP001139031"/>
    </source>
</evidence>
<reference evidence="1" key="1">
    <citation type="submission" date="2021-08" db="EMBL/GenBank/DDBJ databases">
        <authorList>
            <person name="Stevens D.C."/>
        </authorList>
    </citation>
    <scope>NUCLEOTIDE SEQUENCE</scope>
    <source>
        <strain evidence="1">DSM 53165</strain>
    </source>
</reference>
<dbReference type="RefSeq" id="WP_224195867.1">
    <property type="nucleotide sequence ID" value="NZ_JAIRAU010000047.1"/>
</dbReference>
<accession>A0ABS7U0T5</accession>
<keyword evidence="2" id="KW-1185">Reference proteome</keyword>
<evidence type="ECO:0008006" key="3">
    <source>
        <dbReference type="Google" id="ProtNLM"/>
    </source>
</evidence>
<organism evidence="1 2">
    <name type="scientific">Nannocystis pusilla</name>
    <dbReference type="NCBI Taxonomy" id="889268"/>
    <lineage>
        <taxon>Bacteria</taxon>
        <taxon>Pseudomonadati</taxon>
        <taxon>Myxococcota</taxon>
        <taxon>Polyangia</taxon>
        <taxon>Nannocystales</taxon>
        <taxon>Nannocystaceae</taxon>
        <taxon>Nannocystis</taxon>
    </lineage>
</organism>
<protein>
    <recommendedName>
        <fullName evidence="3">Lipoprotein</fullName>
    </recommendedName>
</protein>
<dbReference type="EMBL" id="JAIRAU010000047">
    <property type="protein sequence ID" value="MBZ5714134.1"/>
    <property type="molecule type" value="Genomic_DNA"/>
</dbReference>
<evidence type="ECO:0000313" key="1">
    <source>
        <dbReference type="EMBL" id="MBZ5714134.1"/>
    </source>
</evidence>
<proteinExistence type="predicted"/>